<dbReference type="NCBIfam" id="TIGR01644">
    <property type="entry name" value="phage_P2_V"/>
    <property type="match status" value="1"/>
</dbReference>
<comment type="caution">
    <text evidence="2">The sequence shown here is derived from an EMBL/GenBank/DDBJ whole genome shotgun (WGS) entry which is preliminary data.</text>
</comment>
<dbReference type="Proteomes" id="UP000054903">
    <property type="component" value="Unassembled WGS sequence"/>
</dbReference>
<proteinExistence type="predicted"/>
<name>A0A158D3E2_9BURK</name>
<evidence type="ECO:0000313" key="3">
    <source>
        <dbReference type="Proteomes" id="UP000054903"/>
    </source>
</evidence>
<dbReference type="OrthoDB" id="9802994at2"/>
<dbReference type="InterPro" id="IPR014462">
    <property type="entry name" value="Phage_Mu_Gp45"/>
</dbReference>
<reference evidence="2" key="1">
    <citation type="submission" date="2016-01" db="EMBL/GenBank/DDBJ databases">
        <authorList>
            <person name="Peeters C."/>
        </authorList>
    </citation>
    <scope>NUCLEOTIDE SEQUENCE</scope>
    <source>
        <strain evidence="2">LMG 29320</strain>
    </source>
</reference>
<dbReference type="Pfam" id="PF06890">
    <property type="entry name" value="Phage_Mu_Gp45"/>
    <property type="match status" value="1"/>
</dbReference>
<evidence type="ECO:0000259" key="1">
    <source>
        <dbReference type="Pfam" id="PF06890"/>
    </source>
</evidence>
<dbReference type="PIRSF" id="PIRSF012337">
    <property type="entry name" value="gp45"/>
    <property type="match status" value="1"/>
</dbReference>
<keyword evidence="3" id="KW-1185">Reference proteome</keyword>
<dbReference type="AlphaFoldDB" id="A0A158D3E2"/>
<protein>
    <submittedName>
        <fullName evidence="2">Phage baseplate assembly protein V</fullName>
    </submittedName>
</protein>
<dbReference type="EMBL" id="FCNX02000013">
    <property type="protein sequence ID" value="SAK88357.1"/>
    <property type="molecule type" value="Genomic_DNA"/>
</dbReference>
<organism evidence="2 3">
    <name type="scientific">Caballeronia fortuita</name>
    <dbReference type="NCBI Taxonomy" id="1777138"/>
    <lineage>
        <taxon>Bacteria</taxon>
        <taxon>Pseudomonadati</taxon>
        <taxon>Pseudomonadota</taxon>
        <taxon>Betaproteobacteria</taxon>
        <taxon>Burkholderiales</taxon>
        <taxon>Burkholderiaceae</taxon>
        <taxon>Caballeronia</taxon>
    </lineage>
</organism>
<dbReference type="RefSeq" id="WP_063936552.1">
    <property type="nucleotide sequence ID" value="NZ_FCNX02000013.1"/>
</dbReference>
<dbReference type="InterPro" id="IPR053861">
    <property type="entry name" value="Phage_Mu_Gp45_N"/>
</dbReference>
<dbReference type="STRING" id="1777138.AWB77_04775"/>
<dbReference type="InterPro" id="IPR013046">
    <property type="entry name" value="GpV/Gp45"/>
</dbReference>
<gene>
    <name evidence="2" type="ORF">AWB77_04775</name>
</gene>
<feature type="domain" description="Bacteriophage Mu Gp45 N-terminal" evidence="1">
    <location>
        <begin position="18"/>
        <end position="83"/>
    </location>
</feature>
<evidence type="ECO:0000313" key="2">
    <source>
        <dbReference type="EMBL" id="SAK88357.1"/>
    </source>
</evidence>
<accession>A0A158D3E2</accession>
<sequence length="187" mass="20182">MLDALNALSRRIRLFVSRAVISFVDDTRTVQYVQARINAVETTGDMPRYAEYGFTSNPPTGSEVLMIFGNGERTNGFVIATSNAEFRVTALKSGEVCIHDNSGQKVYLSQAGMVLDGGGKPVTITNTPDILADTPMLKCTGDIIDNCNTNTRTMAGMRAVANLHTHPITNVQTGTSTINTQPPTQPE</sequence>